<dbReference type="EMBL" id="JAVIZQ010000001">
    <property type="protein sequence ID" value="MDR6142827.1"/>
    <property type="molecule type" value="Genomic_DNA"/>
</dbReference>
<comment type="caution">
    <text evidence="1">The sequence shown here is derived from an EMBL/GenBank/DDBJ whole genome shotgun (WGS) entry which is preliminary data.</text>
</comment>
<name>A0ABU1HSN2_9MICO</name>
<sequence>MSAFRITASVTDGEDLRALIWWRQVTAGTGVYAAHVPISSWIGAAGPESQADTIAEHYWDIYTRRDGAEHPYPAA</sequence>
<evidence type="ECO:0000313" key="1">
    <source>
        <dbReference type="EMBL" id="MDR6142827.1"/>
    </source>
</evidence>
<evidence type="ECO:0000313" key="2">
    <source>
        <dbReference type="Proteomes" id="UP001249291"/>
    </source>
</evidence>
<organism evidence="1 2">
    <name type="scientific">Microbacterium foliorum</name>
    <dbReference type="NCBI Taxonomy" id="104336"/>
    <lineage>
        <taxon>Bacteria</taxon>
        <taxon>Bacillati</taxon>
        <taxon>Actinomycetota</taxon>
        <taxon>Actinomycetes</taxon>
        <taxon>Micrococcales</taxon>
        <taxon>Microbacteriaceae</taxon>
        <taxon>Microbacterium</taxon>
    </lineage>
</organism>
<proteinExistence type="predicted"/>
<reference evidence="1 2" key="1">
    <citation type="submission" date="2023-08" db="EMBL/GenBank/DDBJ databases">
        <title>Functional and genomic diversity of the sorghum phyllosphere microbiome.</title>
        <authorList>
            <person name="Shade A."/>
        </authorList>
    </citation>
    <scope>NUCLEOTIDE SEQUENCE [LARGE SCALE GENOMIC DNA]</scope>
    <source>
        <strain evidence="1 2">SORGH_AS_0445</strain>
    </source>
</reference>
<keyword evidence="2" id="KW-1185">Reference proteome</keyword>
<protein>
    <submittedName>
        <fullName evidence="1">Uncharacterized protein</fullName>
    </submittedName>
</protein>
<dbReference type="Proteomes" id="UP001249291">
    <property type="component" value="Unassembled WGS sequence"/>
</dbReference>
<accession>A0ABU1HSN2</accession>
<gene>
    <name evidence="1" type="ORF">QE375_002381</name>
</gene>